<gene>
    <name evidence="7" type="ORF">IMG5_201070</name>
</gene>
<evidence type="ECO:0000256" key="4">
    <source>
        <dbReference type="SAM" id="MobiDB-lite"/>
    </source>
</evidence>
<feature type="transmembrane region" description="Helical" evidence="5">
    <location>
        <begin position="413"/>
        <end position="431"/>
    </location>
</feature>
<dbReference type="EMBL" id="GL984386">
    <property type="protein sequence ID" value="EGR27166.1"/>
    <property type="molecule type" value="Genomic_DNA"/>
</dbReference>
<dbReference type="OMA" id="ALYGTWR"/>
<evidence type="ECO:0000313" key="7">
    <source>
        <dbReference type="EMBL" id="EGR27166.1"/>
    </source>
</evidence>
<dbReference type="OrthoDB" id="10259785at2759"/>
<dbReference type="InterPro" id="IPR045240">
    <property type="entry name" value="Ribosomal_uL4_euk/arch"/>
</dbReference>
<dbReference type="Pfam" id="PF14374">
    <property type="entry name" value="Ribos_L4_asso_C"/>
    <property type="match status" value="1"/>
</dbReference>
<protein>
    <recommendedName>
        <fullName evidence="6">Large ribosomal subunit protein uL4 C-terminal domain-containing protein</fullName>
    </recommendedName>
</protein>
<dbReference type="InterPro" id="IPR025755">
    <property type="entry name" value="Ribos_uL4_C_dom"/>
</dbReference>
<dbReference type="SUPFAM" id="SSF52166">
    <property type="entry name" value="Ribosomal protein L4"/>
    <property type="match status" value="1"/>
</dbReference>
<organism evidence="7 8">
    <name type="scientific">Ichthyophthirius multifiliis</name>
    <name type="common">White spot disease agent</name>
    <name type="synonym">Ich</name>
    <dbReference type="NCBI Taxonomy" id="5932"/>
    <lineage>
        <taxon>Eukaryota</taxon>
        <taxon>Sar</taxon>
        <taxon>Alveolata</taxon>
        <taxon>Ciliophora</taxon>
        <taxon>Intramacronucleata</taxon>
        <taxon>Oligohymenophorea</taxon>
        <taxon>Hymenostomatida</taxon>
        <taxon>Ophryoglenina</taxon>
        <taxon>Ichthyophthirius</taxon>
    </lineage>
</organism>
<keyword evidence="5" id="KW-0812">Transmembrane</keyword>
<dbReference type="Gene3D" id="3.40.1370.10">
    <property type="match status" value="1"/>
</dbReference>
<evidence type="ECO:0000256" key="5">
    <source>
        <dbReference type="SAM" id="Phobius"/>
    </source>
</evidence>
<keyword evidence="2" id="KW-0689">Ribosomal protein</keyword>
<sequence length="451" mass="51242">MTSRPQVHVYDANETKKQVGSVALPVVFTAPIRVDIVQRVHTDLNKNRRQVHGVKISKKGTAGMGHSAESWGTGRAVARIPRVGGSGTNRSGQGAFGNQCRKGRMFAPLKTFRRIHRRVNVNQKRHAVASALAASALVPLVLARGHRVSNIQELPYVFDDALENFEKTKQAVAFLKELELTMMFLKLLKPKPQELVKVNLETEDINLEEVLQLFMENENATPTRALRNIPGVDVCNVNRLNLLQLAPGGHVGRFVIWTKSAFVKLNQLFGTYSYTSQVKQGYQLQRPVLANADIARIINSNEIQTVVRQAKETEHHQRKKNPLKNKNSLFRLNPAAKISKEKPEKLTKPTEPKEHKLLNKKENKPEPQKKDLKLGLESSTMLTNKPLTELNKTKQTLQLKEKNSKKKKTNECIYMAFLIYIIVILFQKYFCQFFKVKQKNTGIMFFIFTCL</sequence>
<dbReference type="STRING" id="857967.G0R5U5"/>
<dbReference type="PANTHER" id="PTHR19431">
    <property type="entry name" value="60S RIBOSOMAL PROTEIN L4"/>
    <property type="match status" value="1"/>
</dbReference>
<comment type="similarity">
    <text evidence="1">Belongs to the universal ribosomal protein uL4 family.</text>
</comment>
<dbReference type="RefSeq" id="XP_004024050.1">
    <property type="nucleotide sequence ID" value="XM_004024001.1"/>
</dbReference>
<evidence type="ECO:0000259" key="6">
    <source>
        <dbReference type="Pfam" id="PF14374"/>
    </source>
</evidence>
<name>G0R5U5_ICHMU</name>
<evidence type="ECO:0000256" key="2">
    <source>
        <dbReference type="ARBA" id="ARBA00022980"/>
    </source>
</evidence>
<dbReference type="InParanoid" id="G0R5U5"/>
<reference evidence="7 8" key="1">
    <citation type="submission" date="2011-07" db="EMBL/GenBank/DDBJ databases">
        <authorList>
            <person name="Coyne R."/>
            <person name="Brami D."/>
            <person name="Johnson J."/>
            <person name="Hostetler J."/>
            <person name="Hannick L."/>
            <person name="Clark T."/>
            <person name="Cassidy-Hanley D."/>
            <person name="Inman J."/>
        </authorList>
    </citation>
    <scope>NUCLEOTIDE SEQUENCE [LARGE SCALE GENOMIC DNA]</scope>
    <source>
        <strain evidence="7 8">G5</strain>
    </source>
</reference>
<dbReference type="GO" id="GO:0006412">
    <property type="term" value="P:translation"/>
    <property type="evidence" value="ECO:0007669"/>
    <property type="project" value="InterPro"/>
</dbReference>
<dbReference type="InterPro" id="IPR023574">
    <property type="entry name" value="Ribosomal_uL4_dom_sf"/>
</dbReference>
<feature type="domain" description="Large ribosomal subunit protein uL4 C-terminal" evidence="6">
    <location>
        <begin position="280"/>
        <end position="342"/>
    </location>
</feature>
<dbReference type="AlphaFoldDB" id="G0R5U5"/>
<evidence type="ECO:0000256" key="1">
    <source>
        <dbReference type="ARBA" id="ARBA00010528"/>
    </source>
</evidence>
<evidence type="ECO:0000256" key="3">
    <source>
        <dbReference type="ARBA" id="ARBA00023274"/>
    </source>
</evidence>
<keyword evidence="3" id="KW-0687">Ribonucleoprotein</keyword>
<keyword evidence="8" id="KW-1185">Reference proteome</keyword>
<dbReference type="Proteomes" id="UP000008983">
    <property type="component" value="Unassembled WGS sequence"/>
</dbReference>
<accession>G0R5U5</accession>
<dbReference type="Pfam" id="PF00573">
    <property type="entry name" value="Ribosomal_L4"/>
    <property type="match status" value="1"/>
</dbReference>
<dbReference type="GO" id="GO:1990904">
    <property type="term" value="C:ribonucleoprotein complex"/>
    <property type="evidence" value="ECO:0007669"/>
    <property type="project" value="UniProtKB-KW"/>
</dbReference>
<keyword evidence="5" id="KW-0472">Membrane</keyword>
<dbReference type="PROSITE" id="PS00939">
    <property type="entry name" value="RIBOSOMAL_L1E"/>
    <property type="match status" value="1"/>
</dbReference>
<keyword evidence="5" id="KW-1133">Transmembrane helix</keyword>
<feature type="region of interest" description="Disordered" evidence="4">
    <location>
        <begin position="340"/>
        <end position="373"/>
    </location>
</feature>
<dbReference type="GeneID" id="14903223"/>
<dbReference type="InterPro" id="IPR013000">
    <property type="entry name" value="Ribosomal_uL4_euk/arc_CS"/>
</dbReference>
<dbReference type="GO" id="GO:0005840">
    <property type="term" value="C:ribosome"/>
    <property type="evidence" value="ECO:0007669"/>
    <property type="project" value="UniProtKB-KW"/>
</dbReference>
<evidence type="ECO:0000313" key="8">
    <source>
        <dbReference type="Proteomes" id="UP000008983"/>
    </source>
</evidence>
<dbReference type="InterPro" id="IPR002136">
    <property type="entry name" value="Ribosomal_uL4"/>
</dbReference>
<dbReference type="eggNOG" id="KOG1475">
    <property type="taxonomic scope" value="Eukaryota"/>
</dbReference>
<dbReference type="GO" id="GO:0003735">
    <property type="term" value="F:structural constituent of ribosome"/>
    <property type="evidence" value="ECO:0007669"/>
    <property type="project" value="InterPro"/>
</dbReference>
<proteinExistence type="inferred from homology"/>
<dbReference type="FunCoup" id="G0R5U5">
    <property type="interactions" value="372"/>
</dbReference>